<dbReference type="GO" id="GO:0000814">
    <property type="term" value="C:ESCRT II complex"/>
    <property type="evidence" value="ECO:0007669"/>
    <property type="project" value="UniProtKB-UniRule"/>
</dbReference>
<dbReference type="PROSITE" id="PS50030">
    <property type="entry name" value="UBA"/>
    <property type="match status" value="1"/>
</dbReference>
<dbReference type="PANTHER" id="PTHR13128:SF12">
    <property type="entry name" value="VACUOLAR PROTEIN-SORTING-ASSOCIATED PROTEIN 36"/>
    <property type="match status" value="1"/>
</dbReference>
<dbReference type="GO" id="GO:0043328">
    <property type="term" value="P:protein transport to vacuole involved in ubiquitin-dependent protein catabolic process via the multivesicular body sorting pathway"/>
    <property type="evidence" value="ECO:0007669"/>
    <property type="project" value="UniProtKB-UniRule"/>
</dbReference>
<dbReference type="InterPro" id="IPR009060">
    <property type="entry name" value="UBA-like_sf"/>
</dbReference>
<evidence type="ECO:0000256" key="6">
    <source>
        <dbReference type="RuleBase" id="RU367095"/>
    </source>
</evidence>
<evidence type="ECO:0000313" key="9">
    <source>
        <dbReference type="EMBL" id="KAK9840880.1"/>
    </source>
</evidence>
<comment type="subunit">
    <text evidence="6">Component of the endosomal sorting complex required for transport II (ESCRT-II).</text>
</comment>
<dbReference type="InterPro" id="IPR036388">
    <property type="entry name" value="WH-like_DNA-bd_sf"/>
</dbReference>
<feature type="domain" description="GLUE N-terminal" evidence="8">
    <location>
        <begin position="7"/>
        <end position="161"/>
    </location>
</feature>
<comment type="subcellular location">
    <subcellularLocation>
        <location evidence="6">Cytoplasm</location>
    </subcellularLocation>
    <subcellularLocation>
        <location evidence="6">Endosome</location>
    </subcellularLocation>
</comment>
<dbReference type="InterPro" id="IPR037855">
    <property type="entry name" value="Vps36"/>
</dbReference>
<dbReference type="AlphaFoldDB" id="A0AAW1S494"/>
<evidence type="ECO:0000259" key="7">
    <source>
        <dbReference type="PROSITE" id="PS50030"/>
    </source>
</evidence>
<keyword evidence="3 6" id="KW-0967">Endosome</keyword>
<name>A0AAW1S494_9CHLO</name>
<dbReference type="EMBL" id="JALJOV010001786">
    <property type="protein sequence ID" value="KAK9840880.1"/>
    <property type="molecule type" value="Genomic_DNA"/>
</dbReference>
<dbReference type="GO" id="GO:0043130">
    <property type="term" value="F:ubiquitin binding"/>
    <property type="evidence" value="ECO:0007669"/>
    <property type="project" value="UniProtKB-UniRule"/>
</dbReference>
<dbReference type="Gene3D" id="6.10.140.260">
    <property type="match status" value="1"/>
</dbReference>
<dbReference type="Gene3D" id="2.30.29.30">
    <property type="entry name" value="Pleckstrin-homology domain (PH domain)/Phosphotyrosine-binding domain (PTB)"/>
    <property type="match status" value="1"/>
</dbReference>
<organism evidence="9 10">
    <name type="scientific">Apatococcus fuscideae</name>
    <dbReference type="NCBI Taxonomy" id="2026836"/>
    <lineage>
        <taxon>Eukaryota</taxon>
        <taxon>Viridiplantae</taxon>
        <taxon>Chlorophyta</taxon>
        <taxon>core chlorophytes</taxon>
        <taxon>Trebouxiophyceae</taxon>
        <taxon>Chlorellales</taxon>
        <taxon>Chlorellaceae</taxon>
        <taxon>Apatococcus</taxon>
    </lineage>
</organism>
<comment type="similarity">
    <text evidence="1 6">Belongs to the VPS36 family.</text>
</comment>
<keyword evidence="4 6" id="KW-0653">Protein transport</keyword>
<evidence type="ECO:0000256" key="2">
    <source>
        <dbReference type="ARBA" id="ARBA00022448"/>
    </source>
</evidence>
<accession>A0AAW1S494</accession>
<evidence type="ECO:0000256" key="1">
    <source>
        <dbReference type="ARBA" id="ARBA00009697"/>
    </source>
</evidence>
<dbReference type="InterPro" id="IPR036390">
    <property type="entry name" value="WH_DNA-bd_sf"/>
</dbReference>
<proteinExistence type="inferred from homology"/>
<keyword evidence="6" id="KW-0963">Cytoplasm</keyword>
<dbReference type="GO" id="GO:0031902">
    <property type="term" value="C:late endosome membrane"/>
    <property type="evidence" value="ECO:0007669"/>
    <property type="project" value="UniProtKB-UniRule"/>
</dbReference>
<dbReference type="GO" id="GO:0032266">
    <property type="term" value="F:phosphatidylinositol-3-phosphate binding"/>
    <property type="evidence" value="ECO:0007669"/>
    <property type="project" value="UniProtKB-UniRule"/>
</dbReference>
<feature type="domain" description="UBA" evidence="7">
    <location>
        <begin position="190"/>
        <end position="231"/>
    </location>
</feature>
<dbReference type="Gene3D" id="1.10.8.10">
    <property type="entry name" value="DNA helicase RuvA subunit, C-terminal domain"/>
    <property type="match status" value="1"/>
</dbReference>
<keyword evidence="10" id="KW-1185">Reference proteome</keyword>
<keyword evidence="2 6" id="KW-0813">Transport</keyword>
<comment type="caution">
    <text evidence="9">The sequence shown here is derived from an EMBL/GenBank/DDBJ whole genome shotgun (WGS) entry which is preliminary data.</text>
</comment>
<dbReference type="PROSITE" id="PS51495">
    <property type="entry name" value="GLUE"/>
    <property type="match status" value="1"/>
</dbReference>
<protein>
    <recommendedName>
        <fullName evidence="6">Vacuolar protein-sorting-associated protein 36</fullName>
    </recommendedName>
    <alternativeName>
        <fullName evidence="6">ESCRT-II complex subunit VPS36</fullName>
    </alternativeName>
</protein>
<reference evidence="9 10" key="1">
    <citation type="journal article" date="2024" name="Nat. Commun.">
        <title>Phylogenomics reveals the evolutionary origins of lichenization in chlorophyte algae.</title>
        <authorList>
            <person name="Puginier C."/>
            <person name="Libourel C."/>
            <person name="Otte J."/>
            <person name="Skaloud P."/>
            <person name="Haon M."/>
            <person name="Grisel S."/>
            <person name="Petersen M."/>
            <person name="Berrin J.G."/>
            <person name="Delaux P.M."/>
            <person name="Dal Grande F."/>
            <person name="Keller J."/>
        </authorList>
    </citation>
    <scope>NUCLEOTIDE SEQUENCE [LARGE SCALE GENOMIC DNA]</scope>
    <source>
        <strain evidence="9 10">SAG 2523</strain>
    </source>
</reference>
<evidence type="ECO:0000256" key="3">
    <source>
        <dbReference type="ARBA" id="ARBA00022753"/>
    </source>
</evidence>
<dbReference type="FunFam" id="1.10.10.10:FF:000165">
    <property type="entry name" value="Vacuolar protein sorting protein (Vps36)"/>
    <property type="match status" value="1"/>
</dbReference>
<dbReference type="Proteomes" id="UP001485043">
    <property type="component" value="Unassembled WGS sequence"/>
</dbReference>
<evidence type="ECO:0000313" key="10">
    <source>
        <dbReference type="Proteomes" id="UP001485043"/>
    </source>
</evidence>
<dbReference type="SUPFAM" id="SSF46785">
    <property type="entry name" value="Winged helix' DNA-binding domain"/>
    <property type="match status" value="1"/>
</dbReference>
<evidence type="ECO:0000259" key="8">
    <source>
        <dbReference type="PROSITE" id="PS51495"/>
    </source>
</evidence>
<dbReference type="SUPFAM" id="SSF46934">
    <property type="entry name" value="UBA-like"/>
    <property type="match status" value="1"/>
</dbReference>
<dbReference type="InterPro" id="IPR015940">
    <property type="entry name" value="UBA"/>
</dbReference>
<dbReference type="InterPro" id="IPR040608">
    <property type="entry name" value="Snf8/Vps36"/>
</dbReference>
<dbReference type="Gene3D" id="1.10.10.10">
    <property type="entry name" value="Winged helix-like DNA-binding domain superfamily/Winged helix DNA-binding domain"/>
    <property type="match status" value="2"/>
</dbReference>
<sequence>MLVLDKVFLTTSGRPVLLPGELERLLVDKALVQFQSEGTAGGSEATDRLEGGVLALTSHRIIWTSADSNSKAGSIPLASVAGDVELKASNVISHRKLRLHVRTDGQGRPLAGPEAVPPWGRPSEPTIQLVKLHGNGDLQRFLELIQVALAKKAWLANPPAGPSVLSHPVADVSPAQSGELPGINWMGPAAAPPHLLSQLTAMGYGTSRATRALQATGTSGVEDALLWLMDHEDDATLDAPLPGVRPAASPAPATRPGPRAGAGVAGILRREEQLAAAADRNMDEAFRDLHGLMTLAQEMVTLAERFRVSLAEKGRQEGDAGEEAGEAAMAAELASLGIASPVTKDMAGAQFHQQLSRQLADFLRPRLERSGGLMPMPDVYCLFNRARGTELVSPDDLLQAVKLFASIHAGLALRTFSSGVLVIQSSSHSDQQVCERVRGMVQGKEGAGVLCRDDGPEGLRFFKNFFVEAC</sequence>
<dbReference type="InterPro" id="IPR011993">
    <property type="entry name" value="PH-like_dom_sf"/>
</dbReference>
<dbReference type="Pfam" id="PF22562">
    <property type="entry name" value="UBA_7"/>
    <property type="match status" value="1"/>
</dbReference>
<evidence type="ECO:0000256" key="4">
    <source>
        <dbReference type="ARBA" id="ARBA00022927"/>
    </source>
</evidence>
<dbReference type="SUPFAM" id="SSF50729">
    <property type="entry name" value="PH domain-like"/>
    <property type="match status" value="1"/>
</dbReference>
<dbReference type="InterPro" id="IPR021648">
    <property type="entry name" value="GLUE_dom"/>
</dbReference>
<dbReference type="PANTHER" id="PTHR13128">
    <property type="entry name" value="VACUOLAR PROTEIN-SORTING-ASSOCIATED PROTEIN 36"/>
    <property type="match status" value="1"/>
</dbReference>
<dbReference type="Pfam" id="PF04157">
    <property type="entry name" value="EAP30"/>
    <property type="match status" value="1"/>
</dbReference>
<gene>
    <name evidence="9" type="ORF">WJX84_004885</name>
</gene>
<evidence type="ECO:0000256" key="5">
    <source>
        <dbReference type="ARBA" id="ARBA00023054"/>
    </source>
</evidence>
<keyword evidence="5" id="KW-0175">Coiled coil</keyword>
<comment type="function">
    <text evidence="6">Component of the ESCRT-II complex (endosomal sorting complex required for transport II), which is required for multivesicular body (MVB) formation and sorting of endosomal cargo proteins into MVBs.</text>
</comment>